<evidence type="ECO:0000256" key="5">
    <source>
        <dbReference type="ARBA" id="ARBA00022821"/>
    </source>
</evidence>
<evidence type="ECO:0000256" key="1">
    <source>
        <dbReference type="ARBA" id="ARBA00008894"/>
    </source>
</evidence>
<keyword evidence="5" id="KW-0611">Plant defense</keyword>
<name>A0ABC8XV75_9POAL</name>
<keyword evidence="3" id="KW-0677">Repeat</keyword>
<evidence type="ECO:0000256" key="3">
    <source>
        <dbReference type="ARBA" id="ARBA00022737"/>
    </source>
</evidence>
<dbReference type="GO" id="GO:0006952">
    <property type="term" value="P:defense response"/>
    <property type="evidence" value="ECO:0007669"/>
    <property type="project" value="UniProtKB-KW"/>
</dbReference>
<keyword evidence="2" id="KW-0433">Leucine-rich repeat</keyword>
<evidence type="ECO:0000256" key="4">
    <source>
        <dbReference type="ARBA" id="ARBA00022741"/>
    </source>
</evidence>
<comment type="similarity">
    <text evidence="1">Belongs to the disease resistance NB-LRR family.</text>
</comment>
<dbReference type="InterPro" id="IPR027417">
    <property type="entry name" value="P-loop_NTPase"/>
</dbReference>
<organism evidence="8 9">
    <name type="scientific">Urochloa decumbens</name>
    <dbReference type="NCBI Taxonomy" id="240449"/>
    <lineage>
        <taxon>Eukaryota</taxon>
        <taxon>Viridiplantae</taxon>
        <taxon>Streptophyta</taxon>
        <taxon>Embryophyta</taxon>
        <taxon>Tracheophyta</taxon>
        <taxon>Spermatophyta</taxon>
        <taxon>Magnoliopsida</taxon>
        <taxon>Liliopsida</taxon>
        <taxon>Poales</taxon>
        <taxon>Poaceae</taxon>
        <taxon>PACMAD clade</taxon>
        <taxon>Panicoideae</taxon>
        <taxon>Panicodae</taxon>
        <taxon>Paniceae</taxon>
        <taxon>Melinidinae</taxon>
        <taxon>Urochloa</taxon>
    </lineage>
</organism>
<evidence type="ECO:0000256" key="6">
    <source>
        <dbReference type="SAM" id="Coils"/>
    </source>
</evidence>
<dbReference type="InterPro" id="IPR041118">
    <property type="entry name" value="Rx_N"/>
</dbReference>
<evidence type="ECO:0000259" key="7">
    <source>
        <dbReference type="Pfam" id="PF18052"/>
    </source>
</evidence>
<keyword evidence="6" id="KW-0175">Coiled coil</keyword>
<dbReference type="SUPFAM" id="SSF52540">
    <property type="entry name" value="P-loop containing nucleoside triphosphate hydrolases"/>
    <property type="match status" value="1"/>
</dbReference>
<keyword evidence="4" id="KW-0547">Nucleotide-binding</keyword>
<dbReference type="Proteomes" id="UP001497457">
    <property type="component" value="Chromosome 15b"/>
</dbReference>
<dbReference type="AlphaFoldDB" id="A0ABC8XV75"/>
<reference evidence="9" key="1">
    <citation type="submission" date="2024-06" db="EMBL/GenBank/DDBJ databases">
        <authorList>
            <person name="Ryan C."/>
        </authorList>
    </citation>
    <scope>NUCLEOTIDE SEQUENCE [LARGE SCALE GENOMIC DNA]</scope>
</reference>
<keyword evidence="9" id="KW-1185">Reference proteome</keyword>
<dbReference type="GO" id="GO:0000166">
    <property type="term" value="F:nucleotide binding"/>
    <property type="evidence" value="ECO:0007669"/>
    <property type="project" value="UniProtKB-KW"/>
</dbReference>
<reference evidence="8 9" key="2">
    <citation type="submission" date="2024-10" db="EMBL/GenBank/DDBJ databases">
        <authorList>
            <person name="Ryan C."/>
        </authorList>
    </citation>
    <scope>NUCLEOTIDE SEQUENCE [LARGE SCALE GENOMIC DNA]</scope>
</reference>
<proteinExistence type="inferred from homology"/>
<feature type="domain" description="Disease resistance N-terminal" evidence="7">
    <location>
        <begin position="10"/>
        <end position="90"/>
    </location>
</feature>
<dbReference type="Pfam" id="PF18052">
    <property type="entry name" value="Rx_N"/>
    <property type="match status" value="1"/>
</dbReference>
<dbReference type="EMBL" id="OZ075125">
    <property type="protein sequence ID" value="CAL4932755.1"/>
    <property type="molecule type" value="Genomic_DNA"/>
</dbReference>
<evidence type="ECO:0000313" key="9">
    <source>
        <dbReference type="Proteomes" id="UP001497457"/>
    </source>
</evidence>
<sequence>MDLAISAVASDLASRFISILINRFSITSCAEEKAERLQRLLQRVETVVEEADARYISNSGMLSQLRMLEDVMYRSYHALHTFKYGDLEGADEGVRKGSLSLYFAAPLKRFQRSCATIDNSHDLQSALESLEAAVANMTEFVILLGGCERMSRRPYDTYLYLENFMFGRHAEKQQAINILLQPSPLNTNAPTVLPIIGGRLVGKKTLVAHVCNDDKVRRHFSHILHLNRDNLQIIDRESYISRRALVIVELTTDVTDEEWTKFCSSVSDMGQGSKVILITKLQKLSRFGTVKPVCLNNLSFEEYSYLFKVLSFGSTNMDDHPHLASMVQEFPMLLRGSLVSAYAFADALKKNMSAQFWASVLDRCRGVVESNLCMFGEHPKLLLERDRPTDIARFISPSTALLRLMPPRSKADTQERPLPMLTFGELIEDPSILPRGDFDLVTWKTKIAPYCQYVHFVPAAHAEQKPEMLLSRRKRPSLFL</sequence>
<accession>A0ABC8XV75</accession>
<protein>
    <recommendedName>
        <fullName evidence="7">Disease resistance N-terminal domain-containing protein</fullName>
    </recommendedName>
</protein>
<evidence type="ECO:0000256" key="2">
    <source>
        <dbReference type="ARBA" id="ARBA00022614"/>
    </source>
</evidence>
<feature type="coiled-coil region" evidence="6">
    <location>
        <begin position="27"/>
        <end position="54"/>
    </location>
</feature>
<dbReference type="PANTHER" id="PTHR33377:SF62">
    <property type="entry name" value="OS10G0133166 PROTEIN"/>
    <property type="match status" value="1"/>
</dbReference>
<evidence type="ECO:0000313" key="8">
    <source>
        <dbReference type="EMBL" id="CAL4932755.1"/>
    </source>
</evidence>
<dbReference type="PANTHER" id="PTHR33377">
    <property type="entry name" value="OS10G0134700 PROTEIN-RELATED"/>
    <property type="match status" value="1"/>
</dbReference>
<gene>
    <name evidence="8" type="ORF">URODEC1_LOCUS27787</name>
</gene>